<dbReference type="Proteomes" id="UP000095237">
    <property type="component" value="Unassembled WGS sequence"/>
</dbReference>
<accession>A0A1E5IIS9</accession>
<dbReference type="PROSITE" id="PS51096">
    <property type="entry name" value="PTS_EIIA_TYPE_4"/>
    <property type="match status" value="1"/>
</dbReference>
<dbReference type="GO" id="GO:0016020">
    <property type="term" value="C:membrane"/>
    <property type="evidence" value="ECO:0007669"/>
    <property type="project" value="InterPro"/>
</dbReference>
<dbReference type="GO" id="GO:0009401">
    <property type="term" value="P:phosphoenolpyruvate-dependent sugar phosphotransferase system"/>
    <property type="evidence" value="ECO:0007669"/>
    <property type="project" value="InterPro"/>
</dbReference>
<organism evidence="3 4">
    <name type="scientific">Endomicrobium trichonymphae</name>
    <dbReference type="NCBI Taxonomy" id="1408204"/>
    <lineage>
        <taxon>Bacteria</taxon>
        <taxon>Pseudomonadati</taxon>
        <taxon>Elusimicrobiota</taxon>
        <taxon>Endomicrobiia</taxon>
        <taxon>Endomicrobiales</taxon>
        <taxon>Endomicrobiaceae</taxon>
        <taxon>Candidatus Endomicrobiellum</taxon>
    </lineage>
</organism>
<keyword evidence="4" id="KW-1185">Reference proteome</keyword>
<dbReference type="GO" id="GO:0016740">
    <property type="term" value="F:transferase activity"/>
    <property type="evidence" value="ECO:0007669"/>
    <property type="project" value="UniProtKB-KW"/>
</dbReference>
<evidence type="ECO:0000313" key="3">
    <source>
        <dbReference type="EMBL" id="OEG70399.1"/>
    </source>
</evidence>
<dbReference type="SUPFAM" id="SSF53062">
    <property type="entry name" value="PTS system fructose IIA component-like"/>
    <property type="match status" value="1"/>
</dbReference>
<gene>
    <name evidence="3" type="ORF">ATZ36_04535</name>
</gene>
<dbReference type="PANTHER" id="PTHR33799:SF1">
    <property type="entry name" value="PTS SYSTEM MANNOSE-SPECIFIC EIIAB COMPONENT-RELATED"/>
    <property type="match status" value="1"/>
</dbReference>
<keyword evidence="1" id="KW-0808">Transferase</keyword>
<proteinExistence type="predicted"/>
<sequence length="93" mass="10052">MQNRINNLLKSINDEDGTLILTDMVGGSPCNASALTCRSLNTEILSGVNLPMVLSAIFSSKNTKTVSDLAEKVLLDGQKGIINVKKMLFNKIK</sequence>
<comment type="caution">
    <text evidence="3">The sequence shown here is derived from an EMBL/GenBank/DDBJ whole genome shotgun (WGS) entry which is preliminary data.</text>
</comment>
<protein>
    <recommendedName>
        <fullName evidence="2">PTS EIIA type-4 domain-containing protein</fullName>
    </recommendedName>
</protein>
<dbReference type="InterPro" id="IPR036662">
    <property type="entry name" value="PTS_EIIA_man-typ_sf"/>
</dbReference>
<dbReference type="InterPro" id="IPR004701">
    <property type="entry name" value="PTS_EIIA_man-typ"/>
</dbReference>
<dbReference type="Pfam" id="PF03610">
    <property type="entry name" value="EIIA-man"/>
    <property type="match status" value="1"/>
</dbReference>
<dbReference type="AlphaFoldDB" id="A0A1E5IIS9"/>
<reference evidence="3 4" key="1">
    <citation type="submission" date="2015-11" db="EMBL/GenBank/DDBJ databases">
        <title>Evidence for parallel genomic evolution in an endosymbiosis of termite gut flagellates.</title>
        <authorList>
            <person name="Zheng H."/>
        </authorList>
    </citation>
    <scope>NUCLEOTIDE SEQUENCE [LARGE SCALE GENOMIC DNA]</scope>
    <source>
        <strain evidence="3 4">CET450</strain>
    </source>
</reference>
<name>A0A1E5IIS9_ENDTX</name>
<dbReference type="InterPro" id="IPR051471">
    <property type="entry name" value="Bacterial_PTS_sugar_comp"/>
</dbReference>
<dbReference type="EMBL" id="LNVX01000345">
    <property type="protein sequence ID" value="OEG70399.1"/>
    <property type="molecule type" value="Genomic_DNA"/>
</dbReference>
<evidence type="ECO:0000259" key="2">
    <source>
        <dbReference type="PROSITE" id="PS51096"/>
    </source>
</evidence>
<dbReference type="PANTHER" id="PTHR33799">
    <property type="entry name" value="PTS PERMEASE-RELATED-RELATED"/>
    <property type="match status" value="1"/>
</dbReference>
<evidence type="ECO:0000313" key="4">
    <source>
        <dbReference type="Proteomes" id="UP000095237"/>
    </source>
</evidence>
<feature type="domain" description="PTS EIIA type-4" evidence="2">
    <location>
        <begin position="1"/>
        <end position="81"/>
    </location>
</feature>
<dbReference type="Gene3D" id="3.40.50.510">
    <property type="entry name" value="Phosphotransferase system, mannose-type IIA component"/>
    <property type="match status" value="1"/>
</dbReference>
<evidence type="ECO:0000256" key="1">
    <source>
        <dbReference type="ARBA" id="ARBA00022679"/>
    </source>
</evidence>